<dbReference type="InterPro" id="IPR026893">
    <property type="entry name" value="Tyr/Ser_Pase_IphP-type"/>
</dbReference>
<name>A0A917B6L0_9MICO</name>
<evidence type="ECO:0000256" key="1">
    <source>
        <dbReference type="ARBA" id="ARBA00009580"/>
    </source>
</evidence>
<dbReference type="RefSeq" id="WP_188677896.1">
    <property type="nucleotide sequence ID" value="NZ_BMGP01000003.1"/>
</dbReference>
<dbReference type="AlphaFoldDB" id="A0A917B6L0"/>
<dbReference type="PANTHER" id="PTHR31126:SF1">
    <property type="entry name" value="TYROSINE SPECIFIC PROTEIN PHOSPHATASES DOMAIN-CONTAINING PROTEIN"/>
    <property type="match status" value="1"/>
</dbReference>
<protein>
    <submittedName>
        <fullName evidence="2">Phosphatase</fullName>
    </submittedName>
</protein>
<dbReference type="Proteomes" id="UP000598775">
    <property type="component" value="Unassembled WGS sequence"/>
</dbReference>
<evidence type="ECO:0000313" key="2">
    <source>
        <dbReference type="EMBL" id="GGF27685.1"/>
    </source>
</evidence>
<dbReference type="Pfam" id="PF13350">
    <property type="entry name" value="Y_phosphatase3"/>
    <property type="match status" value="1"/>
</dbReference>
<sequence length="269" mass="29034">MVSETPAPGQNIAIATVPNLRDVGGWQTSTGTVARGKLYRSAQFSALQGADAAAFAELGIRTVFDMRTEPERQEQPNIVPDGTNYVVIDVLKDASGAAPAQLIALLQNPKAAEEMLGDGKGVELFTGAYKQIVDLPSARSAYHDFYTALADEHILPAEYHCTTGKDRTGWGTAALLLLLGVSYDDVLTDYLLTNDQLLPTLKPVFDQFASIGGDPDLLLPVLGVQKEYLDTAEASMTAQYGDIETYFTKGLDIDEATIAKLREIYIEVA</sequence>
<dbReference type="InterPro" id="IPR029021">
    <property type="entry name" value="Prot-tyrosine_phosphatase-like"/>
</dbReference>
<dbReference type="GO" id="GO:0004721">
    <property type="term" value="F:phosphoprotein phosphatase activity"/>
    <property type="evidence" value="ECO:0007669"/>
    <property type="project" value="InterPro"/>
</dbReference>
<gene>
    <name evidence="2" type="ORF">GCM10011399_21210</name>
</gene>
<keyword evidence="3" id="KW-1185">Reference proteome</keyword>
<dbReference type="SUPFAM" id="SSF52799">
    <property type="entry name" value="(Phosphotyrosine protein) phosphatases II"/>
    <property type="match status" value="1"/>
</dbReference>
<reference evidence="2 3" key="1">
    <citation type="journal article" date="2014" name="Int. J. Syst. Evol. Microbiol.">
        <title>Complete genome sequence of Corynebacterium casei LMG S-19264T (=DSM 44701T), isolated from a smear-ripened cheese.</title>
        <authorList>
            <consortium name="US DOE Joint Genome Institute (JGI-PGF)"/>
            <person name="Walter F."/>
            <person name="Albersmeier A."/>
            <person name="Kalinowski J."/>
            <person name="Ruckert C."/>
        </authorList>
    </citation>
    <scope>NUCLEOTIDE SEQUENCE [LARGE SCALE GENOMIC DNA]</scope>
    <source>
        <strain evidence="2 3">CGMCC 1.12976</strain>
    </source>
</reference>
<comment type="similarity">
    <text evidence="1">Belongs to the protein-tyrosine phosphatase family.</text>
</comment>
<organism evidence="2 3">
    <name type="scientific">Subtercola lobariae</name>
    <dbReference type="NCBI Taxonomy" id="1588641"/>
    <lineage>
        <taxon>Bacteria</taxon>
        <taxon>Bacillati</taxon>
        <taxon>Actinomycetota</taxon>
        <taxon>Actinomycetes</taxon>
        <taxon>Micrococcales</taxon>
        <taxon>Microbacteriaceae</taxon>
        <taxon>Subtercola</taxon>
    </lineage>
</organism>
<dbReference type="PANTHER" id="PTHR31126">
    <property type="entry name" value="TYROSINE-PROTEIN PHOSPHATASE"/>
    <property type="match status" value="1"/>
</dbReference>
<evidence type="ECO:0000313" key="3">
    <source>
        <dbReference type="Proteomes" id="UP000598775"/>
    </source>
</evidence>
<accession>A0A917B6L0</accession>
<proteinExistence type="inferred from homology"/>
<dbReference type="EMBL" id="BMGP01000003">
    <property type="protein sequence ID" value="GGF27685.1"/>
    <property type="molecule type" value="Genomic_DNA"/>
</dbReference>
<comment type="caution">
    <text evidence="2">The sequence shown here is derived from an EMBL/GenBank/DDBJ whole genome shotgun (WGS) entry which is preliminary data.</text>
</comment>
<dbReference type="Gene3D" id="3.90.190.10">
    <property type="entry name" value="Protein tyrosine phosphatase superfamily"/>
    <property type="match status" value="1"/>
</dbReference>